<evidence type="ECO:0000313" key="1">
    <source>
        <dbReference type="EMBL" id="JAI00100.1"/>
    </source>
</evidence>
<accession>A0A0E9XBS7</accession>
<name>A0A0E9XBS7_ANGAN</name>
<dbReference type="AlphaFoldDB" id="A0A0E9XBS7"/>
<reference evidence="1" key="2">
    <citation type="journal article" date="2015" name="Fish Shellfish Immunol.">
        <title>Early steps in the European eel (Anguilla anguilla)-Vibrio vulnificus interaction in the gills: Role of the RtxA13 toxin.</title>
        <authorList>
            <person name="Callol A."/>
            <person name="Pajuelo D."/>
            <person name="Ebbesson L."/>
            <person name="Teles M."/>
            <person name="MacKenzie S."/>
            <person name="Amaro C."/>
        </authorList>
    </citation>
    <scope>NUCLEOTIDE SEQUENCE</scope>
</reference>
<organism evidence="1">
    <name type="scientific">Anguilla anguilla</name>
    <name type="common">European freshwater eel</name>
    <name type="synonym">Muraena anguilla</name>
    <dbReference type="NCBI Taxonomy" id="7936"/>
    <lineage>
        <taxon>Eukaryota</taxon>
        <taxon>Metazoa</taxon>
        <taxon>Chordata</taxon>
        <taxon>Craniata</taxon>
        <taxon>Vertebrata</taxon>
        <taxon>Euteleostomi</taxon>
        <taxon>Actinopterygii</taxon>
        <taxon>Neopterygii</taxon>
        <taxon>Teleostei</taxon>
        <taxon>Anguilliformes</taxon>
        <taxon>Anguillidae</taxon>
        <taxon>Anguilla</taxon>
    </lineage>
</organism>
<reference evidence="1" key="1">
    <citation type="submission" date="2014-11" db="EMBL/GenBank/DDBJ databases">
        <authorList>
            <person name="Amaro Gonzalez C."/>
        </authorList>
    </citation>
    <scope>NUCLEOTIDE SEQUENCE</scope>
</reference>
<sequence length="72" mass="8748">MFIRLEITLNICGKQGLTLKKNKKIKNKQMFPKIYLEWEDDEGVKKRFSLFLCQDVIFKCCFYDRICELFML</sequence>
<protein>
    <submittedName>
        <fullName evidence="1">Uncharacterized protein</fullName>
    </submittedName>
</protein>
<proteinExistence type="predicted"/>
<dbReference type="EMBL" id="GBXM01008478">
    <property type="protein sequence ID" value="JAI00100.1"/>
    <property type="molecule type" value="Transcribed_RNA"/>
</dbReference>